<dbReference type="GO" id="GO:0103117">
    <property type="term" value="F:UDP-3-O-acyl-N-acetylglucosamine deacetylase activity"/>
    <property type="evidence" value="ECO:0007669"/>
    <property type="project" value="UniProtKB-UniRule"/>
</dbReference>
<dbReference type="Pfam" id="PF03331">
    <property type="entry name" value="LpxC"/>
    <property type="match status" value="1"/>
</dbReference>
<organism evidence="13">
    <name type="scientific">Veillonella ratti</name>
    <dbReference type="NCBI Taxonomy" id="103892"/>
    <lineage>
        <taxon>Bacteria</taxon>
        <taxon>Bacillati</taxon>
        <taxon>Bacillota</taxon>
        <taxon>Negativicutes</taxon>
        <taxon>Veillonellales</taxon>
        <taxon>Veillonellaceae</taxon>
        <taxon>Veillonella</taxon>
    </lineage>
</organism>
<keyword evidence="5 12" id="KW-0444">Lipid biosynthesis</keyword>
<protein>
    <recommendedName>
        <fullName evidence="4 12">UDP-3-O-acyl-N-acetylglucosamine deacetylase</fullName>
        <shortName evidence="12">UDP-3-O-acyl-GlcNAc deacetylase</shortName>
        <ecNumber evidence="4 12">3.5.1.108</ecNumber>
    </recommendedName>
    <alternativeName>
        <fullName evidence="12">UDP-3-O-[R-3-hydroxymyristoyl]-N-acetylglucosamine deacetylase</fullName>
    </alternativeName>
</protein>
<feature type="binding site" evidence="12">
    <location>
        <position position="234"/>
    </location>
    <ligand>
        <name>Zn(2+)</name>
        <dbReference type="ChEBI" id="CHEBI:29105"/>
    </ligand>
</feature>
<evidence type="ECO:0000256" key="10">
    <source>
        <dbReference type="ARBA" id="ARBA00023098"/>
    </source>
</evidence>
<dbReference type="Gene3D" id="3.30.1700.10">
    <property type="entry name" value="lpxc deacetylase, domain 2"/>
    <property type="match status" value="1"/>
</dbReference>
<evidence type="ECO:0000256" key="6">
    <source>
        <dbReference type="ARBA" id="ARBA00022556"/>
    </source>
</evidence>
<comment type="similarity">
    <text evidence="12">Belongs to the LpxC family.</text>
</comment>
<keyword evidence="7 12" id="KW-0479">Metal-binding</keyword>
<keyword evidence="8 12" id="KW-0378">Hydrolase</keyword>
<dbReference type="InterPro" id="IPR020568">
    <property type="entry name" value="Ribosomal_Su5_D2-typ_SF"/>
</dbReference>
<name>A0A6N2ZQK6_9FIRM</name>
<feature type="active site" description="Proton donor" evidence="12">
    <location>
        <position position="260"/>
    </location>
</feature>
<dbReference type="InterPro" id="IPR015870">
    <property type="entry name" value="UDP-acyl_N-AcGlcN_deAcase_N"/>
</dbReference>
<evidence type="ECO:0000256" key="12">
    <source>
        <dbReference type="HAMAP-Rule" id="MF_00388"/>
    </source>
</evidence>
<dbReference type="SUPFAM" id="SSF54211">
    <property type="entry name" value="Ribosomal protein S5 domain 2-like"/>
    <property type="match status" value="2"/>
</dbReference>
<feature type="binding site" evidence="12">
    <location>
        <position position="79"/>
    </location>
    <ligand>
        <name>Zn(2+)</name>
        <dbReference type="ChEBI" id="CHEBI:29105"/>
    </ligand>
</feature>
<dbReference type="PANTHER" id="PTHR33694">
    <property type="entry name" value="UDP-3-O-ACYL-N-ACETYLGLUCOSAMINE DEACETYLASE 1, MITOCHONDRIAL-RELATED"/>
    <property type="match status" value="1"/>
</dbReference>
<dbReference type="Gene3D" id="3.30.230.20">
    <property type="entry name" value="lpxc deacetylase, domain 1"/>
    <property type="match status" value="1"/>
</dbReference>
<dbReference type="PANTHER" id="PTHR33694:SF1">
    <property type="entry name" value="UDP-3-O-ACYL-N-ACETYLGLUCOSAMINE DEACETYLASE 1, MITOCHONDRIAL-RELATED"/>
    <property type="match status" value="1"/>
</dbReference>
<keyword evidence="6 12" id="KW-0441">Lipid A biosynthesis</keyword>
<evidence type="ECO:0000256" key="9">
    <source>
        <dbReference type="ARBA" id="ARBA00022833"/>
    </source>
</evidence>
<dbReference type="InterPro" id="IPR011334">
    <property type="entry name" value="UDP-acyl_GlcNac_deAcase_C"/>
</dbReference>
<comment type="cofactor">
    <cofactor evidence="1 12">
        <name>Zn(2+)</name>
        <dbReference type="ChEBI" id="CHEBI:29105"/>
    </cofactor>
</comment>
<gene>
    <name evidence="12 13" type="primary">lpxC</name>
    <name evidence="13" type="ORF">VRLFYP33_00071</name>
</gene>
<keyword evidence="9 12" id="KW-0862">Zinc</keyword>
<accession>A0A6N2ZQK6</accession>
<dbReference type="EMBL" id="CACRUX010000017">
    <property type="protein sequence ID" value="VYT81729.1"/>
    <property type="molecule type" value="Genomic_DNA"/>
</dbReference>
<dbReference type="EC" id="3.5.1.108" evidence="4 12"/>
<evidence type="ECO:0000256" key="11">
    <source>
        <dbReference type="ARBA" id="ARBA00024535"/>
    </source>
</evidence>
<dbReference type="GO" id="GO:0046872">
    <property type="term" value="F:metal ion binding"/>
    <property type="evidence" value="ECO:0007669"/>
    <property type="project" value="UniProtKB-KW"/>
</dbReference>
<keyword evidence="10 12" id="KW-0443">Lipid metabolism</keyword>
<comment type="pathway">
    <text evidence="3 12">Glycolipid biosynthesis; lipid IV(A) biosynthesis; lipid IV(A) from (3R)-3-hydroxytetradecanoyl-[acyl-carrier-protein] and UDP-N-acetyl-alpha-D-glucosamine: step 2/6.</text>
</comment>
<dbReference type="AlphaFoldDB" id="A0A6N2ZQK6"/>
<dbReference type="NCBIfam" id="TIGR00325">
    <property type="entry name" value="lpxC"/>
    <property type="match status" value="1"/>
</dbReference>
<evidence type="ECO:0000256" key="5">
    <source>
        <dbReference type="ARBA" id="ARBA00022516"/>
    </source>
</evidence>
<evidence type="ECO:0000256" key="2">
    <source>
        <dbReference type="ARBA" id="ARBA00002923"/>
    </source>
</evidence>
<dbReference type="GO" id="GO:0009245">
    <property type="term" value="P:lipid A biosynthetic process"/>
    <property type="evidence" value="ECO:0007669"/>
    <property type="project" value="UniProtKB-UniRule"/>
</dbReference>
<evidence type="ECO:0000256" key="7">
    <source>
        <dbReference type="ARBA" id="ARBA00022723"/>
    </source>
</evidence>
<dbReference type="InterPro" id="IPR004463">
    <property type="entry name" value="UDP-acyl_GlcNac_deAcase"/>
</dbReference>
<evidence type="ECO:0000256" key="8">
    <source>
        <dbReference type="ARBA" id="ARBA00022801"/>
    </source>
</evidence>
<dbReference type="GO" id="GO:0016020">
    <property type="term" value="C:membrane"/>
    <property type="evidence" value="ECO:0007669"/>
    <property type="project" value="GOC"/>
</dbReference>
<feature type="binding site" evidence="12">
    <location>
        <position position="238"/>
    </location>
    <ligand>
        <name>Zn(2+)</name>
        <dbReference type="ChEBI" id="CHEBI:29105"/>
    </ligand>
</feature>
<evidence type="ECO:0000256" key="4">
    <source>
        <dbReference type="ARBA" id="ARBA00012745"/>
    </source>
</evidence>
<evidence type="ECO:0000256" key="3">
    <source>
        <dbReference type="ARBA" id="ARBA00005002"/>
    </source>
</evidence>
<comment type="catalytic activity">
    <reaction evidence="11 12">
        <text>a UDP-3-O-[(3R)-3-hydroxyacyl]-N-acetyl-alpha-D-glucosamine + H2O = a UDP-3-O-[(3R)-3-hydroxyacyl]-alpha-D-glucosamine + acetate</text>
        <dbReference type="Rhea" id="RHEA:67816"/>
        <dbReference type="ChEBI" id="CHEBI:15377"/>
        <dbReference type="ChEBI" id="CHEBI:30089"/>
        <dbReference type="ChEBI" id="CHEBI:137740"/>
        <dbReference type="ChEBI" id="CHEBI:173225"/>
        <dbReference type="EC" id="3.5.1.108"/>
    </reaction>
</comment>
<evidence type="ECO:0000313" key="13">
    <source>
        <dbReference type="EMBL" id="VYT81729.1"/>
    </source>
</evidence>
<evidence type="ECO:0000256" key="1">
    <source>
        <dbReference type="ARBA" id="ARBA00001947"/>
    </source>
</evidence>
<sequence>MVLKQKTLVKEIAYEGTGLHSGLPVTMTLRPATADTGIVFVRTDLPGNPSVKATPANVTNTNRATTLESGEAKVFTVEHLLAAFYGLGIDNCYVELNSPEPPIGDGSAAVFVDLMQTAGVKELAAERKVYAVKQAHTVYDGDRYILIVPYDGLRVTFTSVNNHPLLGTQQVDIDINSDVFVSEISPARTIGFMSELKQLQAMGLAKGGNVDNVLVYDDTKCLSVPRFDDELVRHKILDILGDLFLLGPIKGHIIALKSSHELNSRLAREILQEMKED</sequence>
<reference evidence="13" key="1">
    <citation type="submission" date="2019-11" db="EMBL/GenBank/DDBJ databases">
        <authorList>
            <person name="Feng L."/>
        </authorList>
    </citation>
    <scope>NUCLEOTIDE SEQUENCE</scope>
    <source>
        <strain evidence="13">VrattiLFYP33</strain>
    </source>
</reference>
<dbReference type="HAMAP" id="MF_00388">
    <property type="entry name" value="LpxC"/>
    <property type="match status" value="1"/>
</dbReference>
<proteinExistence type="inferred from homology"/>
<dbReference type="UniPathway" id="UPA00359">
    <property type="reaction ID" value="UER00478"/>
</dbReference>
<comment type="function">
    <text evidence="2 12">Catalyzes the hydrolysis of UDP-3-O-myristoyl-N-acetylglucosamine to form UDP-3-O-myristoylglucosamine and acetate, the committed step in lipid A biosynthesis.</text>
</comment>
<dbReference type="RefSeq" id="WP_021840884.1">
    <property type="nucleotide sequence ID" value="NZ_CACRUX010000017.1"/>
</dbReference>